<name>A0ABS4H764_9BACL</name>
<proteinExistence type="predicted"/>
<comment type="caution">
    <text evidence="5">The sequence shown here is derived from an EMBL/GenBank/DDBJ whole genome shotgun (WGS) entry which is preliminary data.</text>
</comment>
<organism evidence="5 6">
    <name type="scientific">Paenibacillus sediminis</name>
    <dbReference type="NCBI Taxonomy" id="664909"/>
    <lineage>
        <taxon>Bacteria</taxon>
        <taxon>Bacillati</taxon>
        <taxon>Bacillota</taxon>
        <taxon>Bacilli</taxon>
        <taxon>Bacillales</taxon>
        <taxon>Paenibacillaceae</taxon>
        <taxon>Paenibacillus</taxon>
    </lineage>
</organism>
<feature type="transmembrane region" description="Helical" evidence="3">
    <location>
        <begin position="29"/>
        <end position="50"/>
    </location>
</feature>
<reference evidence="5 6" key="1">
    <citation type="submission" date="2021-03" db="EMBL/GenBank/DDBJ databases">
        <title>Genomic Encyclopedia of Type Strains, Phase IV (KMG-IV): sequencing the most valuable type-strain genomes for metagenomic binning, comparative biology and taxonomic classification.</title>
        <authorList>
            <person name="Goeker M."/>
        </authorList>
    </citation>
    <scope>NUCLEOTIDE SEQUENCE [LARGE SCALE GENOMIC DNA]</scope>
    <source>
        <strain evidence="5 6">DSM 23491</strain>
    </source>
</reference>
<keyword evidence="3" id="KW-1133">Transmembrane helix</keyword>
<dbReference type="InterPro" id="IPR051158">
    <property type="entry name" value="Metallophosphoesterase_sf"/>
</dbReference>
<evidence type="ECO:0000256" key="3">
    <source>
        <dbReference type="SAM" id="Phobius"/>
    </source>
</evidence>
<evidence type="ECO:0000313" key="5">
    <source>
        <dbReference type="EMBL" id="MBP1937900.1"/>
    </source>
</evidence>
<dbReference type="InterPro" id="IPR006311">
    <property type="entry name" value="TAT_signal"/>
</dbReference>
<dbReference type="CDD" id="cd07385">
    <property type="entry name" value="MPP_YkuE_C"/>
    <property type="match status" value="1"/>
</dbReference>
<gene>
    <name evidence="5" type="ORF">J2Z20_002817</name>
</gene>
<evidence type="ECO:0000259" key="4">
    <source>
        <dbReference type="Pfam" id="PF00149"/>
    </source>
</evidence>
<keyword evidence="1" id="KW-0479">Metal-binding</keyword>
<dbReference type="NCBIfam" id="TIGR01409">
    <property type="entry name" value="TAT_signal_seq"/>
    <property type="match status" value="1"/>
</dbReference>
<dbReference type="PROSITE" id="PS51318">
    <property type="entry name" value="TAT"/>
    <property type="match status" value="1"/>
</dbReference>
<dbReference type="InterPro" id="IPR019546">
    <property type="entry name" value="TAT_signal_bac_arc"/>
</dbReference>
<accession>A0ABS4H764</accession>
<keyword evidence="3" id="KW-0812">Transmembrane</keyword>
<evidence type="ECO:0000256" key="1">
    <source>
        <dbReference type="ARBA" id="ARBA00022723"/>
    </source>
</evidence>
<dbReference type="SUPFAM" id="SSF56300">
    <property type="entry name" value="Metallo-dependent phosphatases"/>
    <property type="match status" value="1"/>
</dbReference>
<dbReference type="Proteomes" id="UP001519273">
    <property type="component" value="Unassembled WGS sequence"/>
</dbReference>
<sequence>MTLDTERGTPSRNEWLQTRNSRKISRRQFIRRSLGAAALAAGAIGLYGSLWETKALEVTRLTLTFPKLPAVFHGMTIVHFSDVHLGFATGRRELERVVLQIEKARPDLICFTGDIVDHEASEMIDCMDLLSRLQAPFGKYAVLGNHDYDKNGEEVRMNLSEAGFKVLINENDRIVKDSDSIFIAGLNDGLLRVPRMDLASEGIPEDGFKILLMHEPDFADEADLYSIQVQLSGHSHGGQVRLPWIGALHTPQGSHKYDQGLYSIGNNGMKLYVNRGIGTTRLPIRLLCKPELTIIQLNAY</sequence>
<dbReference type="EMBL" id="JAGGKP010000008">
    <property type="protein sequence ID" value="MBP1937900.1"/>
    <property type="molecule type" value="Genomic_DNA"/>
</dbReference>
<dbReference type="InterPro" id="IPR029052">
    <property type="entry name" value="Metallo-depent_PP-like"/>
</dbReference>
<keyword evidence="2" id="KW-0378">Hydrolase</keyword>
<keyword evidence="3" id="KW-0472">Membrane</keyword>
<dbReference type="PANTHER" id="PTHR31302">
    <property type="entry name" value="TRANSMEMBRANE PROTEIN WITH METALLOPHOSPHOESTERASE DOMAIN-RELATED"/>
    <property type="match status" value="1"/>
</dbReference>
<dbReference type="PANTHER" id="PTHR31302:SF31">
    <property type="entry name" value="PHOSPHODIESTERASE YAEI"/>
    <property type="match status" value="1"/>
</dbReference>
<evidence type="ECO:0000256" key="2">
    <source>
        <dbReference type="ARBA" id="ARBA00022801"/>
    </source>
</evidence>
<dbReference type="Gene3D" id="3.60.21.10">
    <property type="match status" value="1"/>
</dbReference>
<dbReference type="InterPro" id="IPR004843">
    <property type="entry name" value="Calcineurin-like_PHP"/>
</dbReference>
<keyword evidence="6" id="KW-1185">Reference proteome</keyword>
<evidence type="ECO:0000313" key="6">
    <source>
        <dbReference type="Proteomes" id="UP001519273"/>
    </source>
</evidence>
<dbReference type="RefSeq" id="WP_209851381.1">
    <property type="nucleotide sequence ID" value="NZ_CBCRVE010000009.1"/>
</dbReference>
<protein>
    <submittedName>
        <fullName evidence="5">MPP superfamily phosphohydrolase</fullName>
    </submittedName>
</protein>
<feature type="domain" description="Calcineurin-like phosphoesterase" evidence="4">
    <location>
        <begin position="75"/>
        <end position="237"/>
    </location>
</feature>
<dbReference type="Pfam" id="PF00149">
    <property type="entry name" value="Metallophos"/>
    <property type="match status" value="1"/>
</dbReference>